<evidence type="ECO:0000313" key="3">
    <source>
        <dbReference type="Proteomes" id="UP000023152"/>
    </source>
</evidence>
<dbReference type="Proteomes" id="UP000023152">
    <property type="component" value="Unassembled WGS sequence"/>
</dbReference>
<comment type="caution">
    <text evidence="2">The sequence shown here is derived from an EMBL/GenBank/DDBJ whole genome shotgun (WGS) entry which is preliminary data.</text>
</comment>
<accession>X6LX01</accession>
<organism evidence="2 3">
    <name type="scientific">Reticulomyxa filosa</name>
    <dbReference type="NCBI Taxonomy" id="46433"/>
    <lineage>
        <taxon>Eukaryota</taxon>
        <taxon>Sar</taxon>
        <taxon>Rhizaria</taxon>
        <taxon>Retaria</taxon>
        <taxon>Foraminifera</taxon>
        <taxon>Monothalamids</taxon>
        <taxon>Reticulomyxidae</taxon>
        <taxon>Reticulomyxa</taxon>
    </lineage>
</organism>
<gene>
    <name evidence="2" type="ORF">RFI_32131</name>
</gene>
<name>X6LX01_RETFI</name>
<proteinExistence type="predicted"/>
<feature type="non-terminal residue" evidence="2">
    <location>
        <position position="1"/>
    </location>
</feature>
<feature type="region of interest" description="Disordered" evidence="1">
    <location>
        <begin position="31"/>
        <end position="58"/>
    </location>
</feature>
<evidence type="ECO:0000313" key="2">
    <source>
        <dbReference type="EMBL" id="ETO05265.1"/>
    </source>
</evidence>
<feature type="compositionally biased region" description="Polar residues" evidence="1">
    <location>
        <begin position="31"/>
        <end position="41"/>
    </location>
</feature>
<dbReference type="AlphaFoldDB" id="X6LX01"/>
<evidence type="ECO:0000256" key="1">
    <source>
        <dbReference type="SAM" id="MobiDB-lite"/>
    </source>
</evidence>
<reference evidence="2 3" key="1">
    <citation type="journal article" date="2013" name="Curr. Biol.">
        <title>The Genome of the Foraminiferan Reticulomyxa filosa.</title>
        <authorList>
            <person name="Glockner G."/>
            <person name="Hulsmann N."/>
            <person name="Schleicher M."/>
            <person name="Noegel A.A."/>
            <person name="Eichinger L."/>
            <person name="Gallinger C."/>
            <person name="Pawlowski J."/>
            <person name="Sierra R."/>
            <person name="Euteneuer U."/>
            <person name="Pillet L."/>
            <person name="Moustafa A."/>
            <person name="Platzer M."/>
            <person name="Groth M."/>
            <person name="Szafranski K."/>
            <person name="Schliwa M."/>
        </authorList>
    </citation>
    <scope>NUCLEOTIDE SEQUENCE [LARGE SCALE GENOMIC DNA]</scope>
</reference>
<protein>
    <submittedName>
        <fullName evidence="2">Uncharacterized protein</fullName>
    </submittedName>
</protein>
<sequence length="252" mass="29426">CKYCGLANHEAAKCRNKNNPSKHKCVLCSGQHPSNSVQCPQKTKERTNRKKNKKSDADEILSLRRELAEMKSASQQLQSFLQSINPELIQMGIGNRSIHCHLIATSCLKRKIDNWIQSISTETLDKAVESWTKCAINLGDYERDKEFNAIFETHFQEEKCVNGKELVADINSEIHWKKRRHLCFRNHGKRCVCIFKVRIAINCNSREKQEETKYHFLFDIQKRLRFQLEKRKEEISNPETMCFVKLTKGKIL</sequence>
<dbReference type="EMBL" id="ASPP01028335">
    <property type="protein sequence ID" value="ETO05265.1"/>
    <property type="molecule type" value="Genomic_DNA"/>
</dbReference>
<keyword evidence="3" id="KW-1185">Reference proteome</keyword>